<comment type="subcellular location">
    <subcellularLocation>
        <location evidence="1">Membrane</location>
        <topology evidence="1">Multi-pass membrane protein</topology>
    </subcellularLocation>
</comment>
<gene>
    <name evidence="8" type="ORF">CONCODRAFT_14752</name>
</gene>
<evidence type="ECO:0000313" key="8">
    <source>
        <dbReference type="EMBL" id="KXN74605.1"/>
    </source>
</evidence>
<dbReference type="EMBL" id="KQ964422">
    <property type="protein sequence ID" value="KXN74605.1"/>
    <property type="molecule type" value="Genomic_DNA"/>
</dbReference>
<evidence type="ECO:0000313" key="9">
    <source>
        <dbReference type="Proteomes" id="UP000070444"/>
    </source>
</evidence>
<evidence type="ECO:0000256" key="1">
    <source>
        <dbReference type="ARBA" id="ARBA00004141"/>
    </source>
</evidence>
<dbReference type="OrthoDB" id="10266980at2759"/>
<dbReference type="STRING" id="796925.A0A137PI10"/>
<keyword evidence="2 5" id="KW-0812">Transmembrane</keyword>
<reference evidence="8 9" key="1">
    <citation type="journal article" date="2015" name="Genome Biol. Evol.">
        <title>Phylogenomic analyses indicate that early fungi evolved digesting cell walls of algal ancestors of land plants.</title>
        <authorList>
            <person name="Chang Y."/>
            <person name="Wang S."/>
            <person name="Sekimoto S."/>
            <person name="Aerts A.L."/>
            <person name="Choi C."/>
            <person name="Clum A."/>
            <person name="LaButti K.M."/>
            <person name="Lindquist E.A."/>
            <person name="Yee Ngan C."/>
            <person name="Ohm R.A."/>
            <person name="Salamov A.A."/>
            <person name="Grigoriev I.V."/>
            <person name="Spatafora J.W."/>
            <person name="Berbee M.L."/>
        </authorList>
    </citation>
    <scope>NUCLEOTIDE SEQUENCE [LARGE SCALE GENOMIC DNA]</scope>
    <source>
        <strain evidence="8 9">NRRL 28638</strain>
    </source>
</reference>
<evidence type="ECO:0000256" key="3">
    <source>
        <dbReference type="ARBA" id="ARBA00022989"/>
    </source>
</evidence>
<feature type="transmembrane region" description="Helical" evidence="6">
    <location>
        <begin position="120"/>
        <end position="137"/>
    </location>
</feature>
<keyword evidence="4 5" id="KW-0472">Membrane</keyword>
<dbReference type="GO" id="GO:0055088">
    <property type="term" value="P:lipid homeostasis"/>
    <property type="evidence" value="ECO:0007669"/>
    <property type="project" value="TreeGrafter"/>
</dbReference>
<dbReference type="InterPro" id="IPR050846">
    <property type="entry name" value="TLCD"/>
</dbReference>
<name>A0A137PI10_CONC2</name>
<dbReference type="PANTHER" id="PTHR13439:SF0">
    <property type="entry name" value="TOPOISOMERASE I DAMAGE AFFECTED PROTEIN 4"/>
    <property type="match status" value="1"/>
</dbReference>
<feature type="transmembrane region" description="Helical" evidence="6">
    <location>
        <begin position="90"/>
        <end position="108"/>
    </location>
</feature>
<protein>
    <recommendedName>
        <fullName evidence="7">TLC domain-containing protein</fullName>
    </recommendedName>
</protein>
<dbReference type="PROSITE" id="PS50922">
    <property type="entry name" value="TLC"/>
    <property type="match status" value="1"/>
</dbReference>
<dbReference type="OMA" id="SWIESPL"/>
<proteinExistence type="predicted"/>
<feature type="transmembrane region" description="Helical" evidence="6">
    <location>
        <begin position="219"/>
        <end position="240"/>
    </location>
</feature>
<dbReference type="Pfam" id="PF03798">
    <property type="entry name" value="TRAM_LAG1_CLN8"/>
    <property type="match status" value="1"/>
</dbReference>
<dbReference type="AlphaFoldDB" id="A0A137PI10"/>
<dbReference type="InterPro" id="IPR006634">
    <property type="entry name" value="TLC-dom"/>
</dbReference>
<keyword evidence="9" id="KW-1185">Reference proteome</keyword>
<feature type="transmembrane region" description="Helical" evidence="6">
    <location>
        <begin position="57"/>
        <end position="78"/>
    </location>
</feature>
<dbReference type="PANTHER" id="PTHR13439">
    <property type="entry name" value="CT120 PROTEIN"/>
    <property type="match status" value="1"/>
</dbReference>
<feature type="domain" description="TLC" evidence="7">
    <location>
        <begin position="52"/>
        <end position="247"/>
    </location>
</feature>
<sequence>MDKIANSIGLGLLPGQLPLILSTTVFLTALFNFNKYPLALMFPEQFPKLSKTEQKEWQSYSISFLVCLFFLYCSTSMILDSRFGNDPLNYWNLFSLRATSIANGYFIWDIIFCLQNNHGLTFTMHGILGFLVTMMGFTSKLHYIGACAFMYELSTPFLNLNYFLSKSGLKGTKIHLINGLLLLSTYFFARILFGIYFTISTIGFFLSSSNDMNVFFTSMGIVLLMTSLGLNTFWFCKLVAKAIPMVKGFN</sequence>
<evidence type="ECO:0000256" key="6">
    <source>
        <dbReference type="SAM" id="Phobius"/>
    </source>
</evidence>
<keyword evidence="3 6" id="KW-1133">Transmembrane helix</keyword>
<feature type="transmembrane region" description="Helical" evidence="6">
    <location>
        <begin position="143"/>
        <end position="164"/>
    </location>
</feature>
<accession>A0A137PI10</accession>
<dbReference type="GO" id="GO:0016020">
    <property type="term" value="C:membrane"/>
    <property type="evidence" value="ECO:0007669"/>
    <property type="project" value="UniProtKB-SubCell"/>
</dbReference>
<evidence type="ECO:0000256" key="4">
    <source>
        <dbReference type="ARBA" id="ARBA00023136"/>
    </source>
</evidence>
<evidence type="ECO:0000259" key="7">
    <source>
        <dbReference type="PROSITE" id="PS50922"/>
    </source>
</evidence>
<dbReference type="SMART" id="SM00724">
    <property type="entry name" value="TLC"/>
    <property type="match status" value="1"/>
</dbReference>
<evidence type="ECO:0000256" key="2">
    <source>
        <dbReference type="ARBA" id="ARBA00022692"/>
    </source>
</evidence>
<evidence type="ECO:0000256" key="5">
    <source>
        <dbReference type="PROSITE-ProRule" id="PRU00205"/>
    </source>
</evidence>
<dbReference type="GO" id="GO:0005783">
    <property type="term" value="C:endoplasmic reticulum"/>
    <property type="evidence" value="ECO:0007669"/>
    <property type="project" value="TreeGrafter"/>
</dbReference>
<feature type="transmembrane region" description="Helical" evidence="6">
    <location>
        <begin position="17"/>
        <end position="36"/>
    </location>
</feature>
<dbReference type="Proteomes" id="UP000070444">
    <property type="component" value="Unassembled WGS sequence"/>
</dbReference>
<feature type="transmembrane region" description="Helical" evidence="6">
    <location>
        <begin position="176"/>
        <end position="199"/>
    </location>
</feature>
<organism evidence="8 9">
    <name type="scientific">Conidiobolus coronatus (strain ATCC 28846 / CBS 209.66 / NRRL 28638)</name>
    <name type="common">Delacroixia coronata</name>
    <dbReference type="NCBI Taxonomy" id="796925"/>
    <lineage>
        <taxon>Eukaryota</taxon>
        <taxon>Fungi</taxon>
        <taxon>Fungi incertae sedis</taxon>
        <taxon>Zoopagomycota</taxon>
        <taxon>Entomophthoromycotina</taxon>
        <taxon>Entomophthoromycetes</taxon>
        <taxon>Entomophthorales</taxon>
        <taxon>Ancylistaceae</taxon>
        <taxon>Conidiobolus</taxon>
    </lineage>
</organism>